<dbReference type="Gene3D" id="3.50.50.60">
    <property type="entry name" value="FAD/NAD(P)-binding domain"/>
    <property type="match status" value="2"/>
</dbReference>
<keyword evidence="5" id="KW-0520">NAD</keyword>
<name>A0A8J6PI99_9FLAO</name>
<evidence type="ECO:0000256" key="5">
    <source>
        <dbReference type="ARBA" id="ARBA00023027"/>
    </source>
</evidence>
<gene>
    <name evidence="6" type="ORF">H9Y05_03285</name>
</gene>
<accession>A0A8J6PI99</accession>
<dbReference type="Pfam" id="PF13450">
    <property type="entry name" value="NAD_binding_8"/>
    <property type="match status" value="1"/>
</dbReference>
<dbReference type="PANTHER" id="PTHR46091">
    <property type="entry name" value="BLR7054 PROTEIN"/>
    <property type="match status" value="1"/>
</dbReference>
<dbReference type="InterPro" id="IPR036188">
    <property type="entry name" value="FAD/NAD-bd_sf"/>
</dbReference>
<dbReference type="SUPFAM" id="SSF51905">
    <property type="entry name" value="FAD/NAD(P)-binding domain"/>
    <property type="match status" value="1"/>
</dbReference>
<dbReference type="RefSeq" id="WP_216713500.1">
    <property type="nucleotide sequence ID" value="NZ_JACVEL010000002.1"/>
</dbReference>
<dbReference type="AlphaFoldDB" id="A0A8J6PI99"/>
<evidence type="ECO:0000313" key="7">
    <source>
        <dbReference type="Proteomes" id="UP000652681"/>
    </source>
</evidence>
<evidence type="ECO:0000256" key="4">
    <source>
        <dbReference type="ARBA" id="ARBA00022857"/>
    </source>
</evidence>
<keyword evidence="4" id="KW-0521">NADP</keyword>
<dbReference type="Proteomes" id="UP000652681">
    <property type="component" value="Unassembled WGS sequence"/>
</dbReference>
<evidence type="ECO:0000256" key="1">
    <source>
        <dbReference type="ARBA" id="ARBA00022630"/>
    </source>
</evidence>
<keyword evidence="7" id="KW-1185">Reference proteome</keyword>
<dbReference type="PRINTS" id="PR00420">
    <property type="entry name" value="RNGMNOXGNASE"/>
</dbReference>
<protein>
    <submittedName>
        <fullName evidence="6">NAD(P)/FAD-dependent oxidoreductase</fullName>
    </submittedName>
</protein>
<organism evidence="6 7">
    <name type="scientific">Taishania pollutisoli</name>
    <dbReference type="NCBI Taxonomy" id="2766479"/>
    <lineage>
        <taxon>Bacteria</taxon>
        <taxon>Pseudomonadati</taxon>
        <taxon>Bacteroidota</taxon>
        <taxon>Flavobacteriia</taxon>
        <taxon>Flavobacteriales</taxon>
        <taxon>Crocinitomicaceae</taxon>
        <taxon>Taishania</taxon>
    </lineage>
</organism>
<reference evidence="6" key="1">
    <citation type="submission" date="2020-09" db="EMBL/GenBank/DDBJ databases">
        <title>Taishania pollutisoli gen. nov., sp. nov., Isolated from Tetrabromobisphenol A-Contaminated Soil.</title>
        <authorList>
            <person name="Chen Q."/>
        </authorList>
    </citation>
    <scope>NUCLEOTIDE SEQUENCE</scope>
    <source>
        <strain evidence="6">CZZ-1</strain>
    </source>
</reference>
<evidence type="ECO:0000256" key="3">
    <source>
        <dbReference type="ARBA" id="ARBA00022827"/>
    </source>
</evidence>
<keyword evidence="3" id="KW-0274">FAD</keyword>
<dbReference type="EMBL" id="JACVEL010000002">
    <property type="protein sequence ID" value="MBC9811490.1"/>
    <property type="molecule type" value="Genomic_DNA"/>
</dbReference>
<keyword evidence="1" id="KW-0285">Flavoprotein</keyword>
<proteinExistence type="predicted"/>
<comment type="caution">
    <text evidence="6">The sequence shown here is derived from an EMBL/GenBank/DDBJ whole genome shotgun (WGS) entry which is preliminary data.</text>
</comment>
<dbReference type="InterPro" id="IPR052206">
    <property type="entry name" value="Retinol_saturase"/>
</dbReference>
<keyword evidence="2" id="KW-0732">Signal</keyword>
<dbReference type="PANTHER" id="PTHR46091:SF3">
    <property type="entry name" value="AMINE OXIDASE DOMAIN-CONTAINING PROTEIN"/>
    <property type="match status" value="1"/>
</dbReference>
<evidence type="ECO:0000256" key="2">
    <source>
        <dbReference type="ARBA" id="ARBA00022729"/>
    </source>
</evidence>
<sequence>MIVDFPPTPMSEQNLKYDVIVIGSGIGGLTAALVLAKNGFKVAVLEKNHQIGGALQVFSRDKRIFDTGVHYIGGLDEGENLYKIYKYLEIYDDLKLVRMDEAFDIIRLPNGKVFRQGQGYEAFTRMLLEDFPEEAAAIHTFVAKIQEVCTYFPLYNMRLEGEKTYYSHPEILAIGAWDYLVGLTGNNELIAALLGNGILYAGDRKRTPLYVVALILNSYIKGSYRLADGGAQLTKALVKQLRKHGGELFKRKEVVAGIKREDGNLKAVVCTDGTAYEATHFISNLHPSRTMEVIGHEHFMPATIRRVSSLKNTVASFVVNIALKENTFLYNNHNYYDFFTENVWDTADYDAENWPQVIFSCTSASSKQTEYAESLSAMVYLKIDEFEKWNTTFNTIARPAERGMEYEQAKTLFEEKVINRLCERYPGLREAIRHVYSSTPLTFRDYLGTPEGEMYGIEKDFNNPMLTIINPRTKIPNLYLTGQNIVFHGILGATIGALVTSFNFVNGTEIVSQINSYKS</sequence>
<evidence type="ECO:0000313" key="6">
    <source>
        <dbReference type="EMBL" id="MBC9811490.1"/>
    </source>
</evidence>